<name>A0A6A3WB62_9STRA</name>
<evidence type="ECO:0000259" key="1">
    <source>
        <dbReference type="Pfam" id="PF17832"/>
    </source>
</evidence>
<evidence type="ECO:0000313" key="3">
    <source>
        <dbReference type="Proteomes" id="UP000440367"/>
    </source>
</evidence>
<sequence>MLMSTSSKAKTSQQRSVCSKVLEQYPDLEPYAEMLMPKKAPMVGPKCHNRIVGNNVEIGTFVYGAMRSTDKISSHVAIVFIQITRQTLQDLSEQSARRQIDRVYKGSYERMQLPADFE</sequence>
<dbReference type="Pfam" id="PF17832">
    <property type="entry name" value="Pre-PUA"/>
    <property type="match status" value="1"/>
</dbReference>
<proteinExistence type="predicted"/>
<reference evidence="2 3" key="1">
    <citation type="submission" date="2018-08" db="EMBL/GenBank/DDBJ databases">
        <title>Genomic investigation of the strawberry pathogen Phytophthora fragariae indicates pathogenicity is determined by transcriptional variation in three key races.</title>
        <authorList>
            <person name="Adams T.M."/>
            <person name="Armitage A.D."/>
            <person name="Sobczyk M.K."/>
            <person name="Bates H.J."/>
            <person name="Dunwell J.M."/>
            <person name="Nellist C.F."/>
            <person name="Harrison R.J."/>
        </authorList>
    </citation>
    <scope>NUCLEOTIDE SEQUENCE [LARGE SCALE GENOMIC DNA]</scope>
    <source>
        <strain evidence="2 3">BC-1</strain>
    </source>
</reference>
<protein>
    <recommendedName>
        <fullName evidence="1">Pre-PUA domain-containing protein</fullName>
    </recommendedName>
</protein>
<gene>
    <name evidence="2" type="ORF">PF002_g27778</name>
</gene>
<evidence type="ECO:0000313" key="2">
    <source>
        <dbReference type="EMBL" id="KAE9179607.1"/>
    </source>
</evidence>
<accession>A0A6A3WB62</accession>
<dbReference type="AlphaFoldDB" id="A0A6A3WB62"/>
<comment type="caution">
    <text evidence="2">The sequence shown here is derived from an EMBL/GenBank/DDBJ whole genome shotgun (WGS) entry which is preliminary data.</text>
</comment>
<dbReference type="InterPro" id="IPR041366">
    <property type="entry name" value="Pre-PUA"/>
</dbReference>
<dbReference type="Proteomes" id="UP000440367">
    <property type="component" value="Unassembled WGS sequence"/>
</dbReference>
<feature type="domain" description="Pre-PUA" evidence="1">
    <location>
        <begin position="4"/>
        <end position="53"/>
    </location>
</feature>
<organism evidence="2 3">
    <name type="scientific">Phytophthora fragariae</name>
    <dbReference type="NCBI Taxonomy" id="53985"/>
    <lineage>
        <taxon>Eukaryota</taxon>
        <taxon>Sar</taxon>
        <taxon>Stramenopiles</taxon>
        <taxon>Oomycota</taxon>
        <taxon>Peronosporomycetes</taxon>
        <taxon>Peronosporales</taxon>
        <taxon>Peronosporaceae</taxon>
        <taxon>Phytophthora</taxon>
    </lineage>
</organism>
<dbReference type="EMBL" id="QXGD01003214">
    <property type="protein sequence ID" value="KAE9179607.1"/>
    <property type="molecule type" value="Genomic_DNA"/>
</dbReference>